<evidence type="ECO:0000313" key="1">
    <source>
        <dbReference type="EMBL" id="NUU02829.1"/>
    </source>
</evidence>
<comment type="caution">
    <text evidence="1">The sequence shown here is derived from an EMBL/GenBank/DDBJ whole genome shotgun (WGS) entry which is preliminary data.</text>
</comment>
<protein>
    <submittedName>
        <fullName evidence="1">Uncharacterized protein</fullName>
    </submittedName>
</protein>
<evidence type="ECO:0000313" key="2">
    <source>
        <dbReference type="Proteomes" id="UP000536746"/>
    </source>
</evidence>
<dbReference type="EMBL" id="JABFMT010000014">
    <property type="protein sequence ID" value="NUU02829.1"/>
    <property type="molecule type" value="Genomic_DNA"/>
</dbReference>
<gene>
    <name evidence="1" type="ORF">HNO84_14585</name>
</gene>
<keyword evidence="2" id="KW-1185">Reference proteome</keyword>
<dbReference type="Proteomes" id="UP000536746">
    <property type="component" value="Unassembled WGS sequence"/>
</dbReference>
<reference evidence="1 2" key="1">
    <citation type="journal article" date="2020" name="Front. Plant Sci.">
        <title>Isolation of Rhizosphere Bacteria That Improve Quality and Water Stress Tolerance in Greenhouse Ornamentals.</title>
        <authorList>
            <person name="Nordstedt N.P."/>
            <person name="Jones M.L."/>
        </authorList>
    </citation>
    <scope>NUCLEOTIDE SEQUENCE [LARGE SCALE GENOMIC DNA]</scope>
    <source>
        <strain evidence="1 2">C6C2</strain>
    </source>
</reference>
<name>A0ABX2M4S2_9BURK</name>
<accession>A0ABX2M4S2</accession>
<organism evidence="1 2">
    <name type="scientific">Herbaspirillum robiniae</name>
    <dbReference type="NCBI Taxonomy" id="2014887"/>
    <lineage>
        <taxon>Bacteria</taxon>
        <taxon>Pseudomonadati</taxon>
        <taxon>Pseudomonadota</taxon>
        <taxon>Betaproteobacteria</taxon>
        <taxon>Burkholderiales</taxon>
        <taxon>Oxalobacteraceae</taxon>
        <taxon>Herbaspirillum</taxon>
    </lineage>
</organism>
<sequence>MNTATMLVEHYMLLIKNIAYLTANGVQYRDRMEPLVLRAADHLYIAHIADASTCKTLLTLAIEDELCHLHGEPPLYADCLRGALQSLGRLHH</sequence>
<dbReference type="RefSeq" id="WP_175354726.1">
    <property type="nucleotide sequence ID" value="NZ_JABFMT010000014.1"/>
</dbReference>
<proteinExistence type="predicted"/>